<dbReference type="AlphaFoldDB" id="A0A7G1GBC9"/>
<proteinExistence type="predicted"/>
<keyword evidence="1" id="KW-0812">Transmembrane</keyword>
<feature type="transmembrane region" description="Helical" evidence="1">
    <location>
        <begin position="12"/>
        <end position="37"/>
    </location>
</feature>
<dbReference type="EMBL" id="AP018712">
    <property type="protein sequence ID" value="BBE30979.1"/>
    <property type="molecule type" value="Genomic_DNA"/>
</dbReference>
<evidence type="ECO:0008006" key="4">
    <source>
        <dbReference type="Google" id="ProtNLM"/>
    </source>
</evidence>
<dbReference type="KEGG" id="ocy:OSSY52_11200"/>
<organism evidence="2 3">
    <name type="scientific">Tepiditoga spiralis</name>
    <dbReference type="NCBI Taxonomy" id="2108365"/>
    <lineage>
        <taxon>Bacteria</taxon>
        <taxon>Thermotogati</taxon>
        <taxon>Thermotogota</taxon>
        <taxon>Thermotogae</taxon>
        <taxon>Petrotogales</taxon>
        <taxon>Petrotogaceae</taxon>
        <taxon>Tepiditoga</taxon>
    </lineage>
</organism>
<evidence type="ECO:0000313" key="2">
    <source>
        <dbReference type="EMBL" id="BBE30979.1"/>
    </source>
</evidence>
<protein>
    <recommendedName>
        <fullName evidence="4">DUF2232 domain-containing protein</fullName>
    </recommendedName>
</protein>
<feature type="transmembrane region" description="Helical" evidence="1">
    <location>
        <begin position="95"/>
        <end position="113"/>
    </location>
</feature>
<accession>A0A7G1GBC9</accession>
<sequence length="157" mass="18314">MSKNITITAMLSVLVVVLFSFQMVIPPIGMIFSYLSVILLIEIKRNTETRYYLMSLITTSTLIVMLNDPFGWILYIFMLIPVSVGVIYEGYLKFLMLIPVEAGAYFMFKVFSVKGSPIDNFLGNIWYFLGIFFYIATYFFYKKAIIIFDVLKKRMYK</sequence>
<dbReference type="InParanoid" id="A0A7G1GBC9"/>
<name>A0A7G1GBC9_9BACT</name>
<gene>
    <name evidence="2" type="ORF">OSSY52_11200</name>
</gene>
<dbReference type="RefSeq" id="WP_190616034.1">
    <property type="nucleotide sequence ID" value="NZ_AP018712.1"/>
</dbReference>
<feature type="transmembrane region" description="Helical" evidence="1">
    <location>
        <begin position="49"/>
        <end position="66"/>
    </location>
</feature>
<reference evidence="2 3" key="1">
    <citation type="submission" date="2018-06" db="EMBL/GenBank/DDBJ databases">
        <title>Genome sequencing of Oceanotoga sp. sy52.</title>
        <authorList>
            <person name="Mori K."/>
        </authorList>
    </citation>
    <scope>NUCLEOTIDE SEQUENCE [LARGE SCALE GENOMIC DNA]</scope>
    <source>
        <strain evidence="3">sy52</strain>
    </source>
</reference>
<evidence type="ECO:0000256" key="1">
    <source>
        <dbReference type="SAM" id="Phobius"/>
    </source>
</evidence>
<keyword evidence="3" id="KW-1185">Reference proteome</keyword>
<evidence type="ECO:0000313" key="3">
    <source>
        <dbReference type="Proteomes" id="UP000516361"/>
    </source>
</evidence>
<dbReference type="Proteomes" id="UP000516361">
    <property type="component" value="Chromosome"/>
</dbReference>
<feature type="transmembrane region" description="Helical" evidence="1">
    <location>
        <begin position="125"/>
        <end position="151"/>
    </location>
</feature>
<keyword evidence="1" id="KW-0472">Membrane</keyword>
<keyword evidence="1" id="KW-1133">Transmembrane helix</keyword>